<evidence type="ECO:0000313" key="3">
    <source>
        <dbReference type="EMBL" id="RFC67852.1"/>
    </source>
</evidence>
<dbReference type="Pfam" id="PF22763">
    <property type="entry name" value="NrS1-1_pol-like_HBD"/>
    <property type="match status" value="1"/>
</dbReference>
<dbReference type="Proteomes" id="UP000262379">
    <property type="component" value="Unassembled WGS sequence"/>
</dbReference>
<proteinExistence type="predicted"/>
<protein>
    <recommendedName>
        <fullName evidence="5">DUF927 domain-containing protein</fullName>
    </recommendedName>
</protein>
<dbReference type="AlphaFoldDB" id="A0A371XF53"/>
<evidence type="ECO:0000259" key="2">
    <source>
        <dbReference type="Pfam" id="PF22763"/>
    </source>
</evidence>
<accession>A0A371XF53</accession>
<organism evidence="3 4">
    <name type="scientific">Mesorhizobium denitrificans</name>
    <dbReference type="NCBI Taxonomy" id="2294114"/>
    <lineage>
        <taxon>Bacteria</taxon>
        <taxon>Pseudomonadati</taxon>
        <taxon>Pseudomonadota</taxon>
        <taxon>Alphaproteobacteria</taxon>
        <taxon>Hyphomicrobiales</taxon>
        <taxon>Phyllobacteriaceae</taxon>
        <taxon>Mesorhizobium</taxon>
    </lineage>
</organism>
<sequence length="754" mass="84568">MSHADAQAAAQKYSRRVGFVLCDDDPYFFYDLDACRDHATGNYTPEAYEILKSFADLGAAAEVSISGTGYHVMGRCDQQLLKDRAHKFDSPGRSGEKWQEFYTTKRFVALGYGFSGDFDVDCSAQLLQHVPTKEQAGEVDFDGEFDPRYTGRDWSIEKLKDKMLAASDRQSAAPLFNGPLPVGAEKIPLRAFWVGSEIILAQRYASSNDAFDRSAALMAFLHHLAFWCGRNADLMNRVLRESPFWNNYTKRHGRDALLRDEIEDARARVDRVYDFGTPDRENPRPLYTLAEMEAHLVMVGGTYTVDLQTKEAYLNKAAAVVYAACETETIDDKGKPKSIPALPVWIKSKSAKFAQVATWRPNHSPFCASPDGKSGVNLWRGFDLMLPPLDYEKRIKSFLDLVKYLFPVEEESRLFLQWLAHAFQHPDILPHFGFFHVSPITGTGRGTLAEIISETFKGYVALSCQPEMLLGTGFNGPLSQKIFAIVDEIRIGTGGKYDRIDAVKSMLTASHRVINNKYGAMVVEQNCTRWFVCSNHDDGMAFDETDRRWVFIKGPDHKLEESFYAELHRLKHDPLFIASIQTFLYMYSLEGFNPGMHAPRNEMRAVALDSLRSEAEKAVIDFAANWPGDLAGMYDLKSYIASRTDEMPKDAALNHMVRRAGIRQTGIQLRRTTDKWCGVLIVNTAINKDDIAKMAPSTIKQQIIDAANAFRNAQMAADNDYGGVGSVGNGILAPQLPTRFDPQLIPAFSRNSCG</sequence>
<keyword evidence="4" id="KW-1185">Reference proteome</keyword>
<dbReference type="InterPro" id="IPR027417">
    <property type="entry name" value="P-loop_NTPase"/>
</dbReference>
<feature type="domain" description="NrS-1 polymerase-like helicase" evidence="1">
    <location>
        <begin position="440"/>
        <end position="548"/>
    </location>
</feature>
<dbReference type="InterPro" id="IPR045455">
    <property type="entry name" value="NrS-1_pol-like_helicase"/>
</dbReference>
<dbReference type="Gene3D" id="3.40.50.300">
    <property type="entry name" value="P-loop containing nucleotide triphosphate hydrolases"/>
    <property type="match status" value="1"/>
</dbReference>
<comment type="caution">
    <text evidence="3">The sequence shown here is derived from an EMBL/GenBank/DDBJ whole genome shotgun (WGS) entry which is preliminary data.</text>
</comment>
<dbReference type="Pfam" id="PF19263">
    <property type="entry name" value="DUF5906"/>
    <property type="match status" value="1"/>
</dbReference>
<dbReference type="EMBL" id="QURN01000006">
    <property type="protein sequence ID" value="RFC67852.1"/>
    <property type="molecule type" value="Genomic_DNA"/>
</dbReference>
<evidence type="ECO:0008006" key="5">
    <source>
        <dbReference type="Google" id="ProtNLM"/>
    </source>
</evidence>
<name>A0A371XF53_9HYPH</name>
<dbReference type="InterPro" id="IPR054468">
    <property type="entry name" value="NrSPol-like_HBD"/>
</dbReference>
<evidence type="ECO:0000259" key="1">
    <source>
        <dbReference type="Pfam" id="PF19263"/>
    </source>
</evidence>
<gene>
    <name evidence="3" type="ORF">DY251_09725</name>
</gene>
<evidence type="ECO:0000313" key="4">
    <source>
        <dbReference type="Proteomes" id="UP000262379"/>
    </source>
</evidence>
<reference evidence="4" key="1">
    <citation type="submission" date="2018-08" db="EMBL/GenBank/DDBJ databases">
        <authorList>
            <person name="Im W.T."/>
        </authorList>
    </citation>
    <scope>NUCLEOTIDE SEQUENCE [LARGE SCALE GENOMIC DNA]</scope>
    <source>
        <strain evidence="4">LA-28</strain>
    </source>
</reference>
<feature type="domain" description="NrS-1 polymerase-like HBD" evidence="2">
    <location>
        <begin position="213"/>
        <end position="274"/>
    </location>
</feature>